<dbReference type="Proteomes" id="UP000036681">
    <property type="component" value="Unplaced"/>
</dbReference>
<protein>
    <submittedName>
        <fullName evidence="2">NUC153 domain-containing protein</fullName>
    </submittedName>
</protein>
<evidence type="ECO:0000313" key="1">
    <source>
        <dbReference type="Proteomes" id="UP000036681"/>
    </source>
</evidence>
<dbReference type="AlphaFoldDB" id="A0A0M3IX51"/>
<dbReference type="PANTHER" id="PTHR12048">
    <property type="entry name" value="CCAAT-BINDING FACTOR-RELATED"/>
    <property type="match status" value="1"/>
</dbReference>
<accession>A0A0M3IX51</accession>
<name>A0A0M3IX51_ASCLU</name>
<dbReference type="WBParaSite" id="ALUE_0002332901-mRNA-1">
    <property type="protein sequence ID" value="ALUE_0002332901-mRNA-1"/>
    <property type="gene ID" value="ALUE_0002332901"/>
</dbReference>
<dbReference type="GO" id="GO:0005634">
    <property type="term" value="C:nucleus"/>
    <property type="evidence" value="ECO:0007669"/>
    <property type="project" value="TreeGrafter"/>
</dbReference>
<dbReference type="PANTHER" id="PTHR12048:SF0">
    <property type="entry name" value="CCAAT_ENHANCER-BINDING PROTEIN ZETA"/>
    <property type="match status" value="1"/>
</dbReference>
<evidence type="ECO:0000313" key="2">
    <source>
        <dbReference type="WBParaSite" id="ALUE_0002332901-mRNA-1"/>
    </source>
</evidence>
<keyword evidence="1" id="KW-1185">Reference proteome</keyword>
<sequence>MSLAIFNVLFFEQQVPRELRVPWQEEDNWGIPVCYDGDPLVDFTPMRFLDRFVYRNPKTTDKKARKGDKNVFRRKAYDPLGVKKLAVTSAEYLSKTSDEIPADERFLHRFATLKPKVKKEVDKQSEGKEEDEHDFDDIESVNSEEFNVLLGKKTQLNLQKYQDGSCKGLLFRDVIFHADTTLRLPVLP</sequence>
<dbReference type="InterPro" id="IPR040155">
    <property type="entry name" value="CEBPZ/Mak21-like"/>
</dbReference>
<reference evidence="2" key="1">
    <citation type="submission" date="2017-02" db="UniProtKB">
        <authorList>
            <consortium name="WormBaseParasite"/>
        </authorList>
    </citation>
    <scope>IDENTIFICATION</scope>
</reference>
<organism evidence="1 2">
    <name type="scientific">Ascaris lumbricoides</name>
    <name type="common">Giant roundworm</name>
    <dbReference type="NCBI Taxonomy" id="6252"/>
    <lineage>
        <taxon>Eukaryota</taxon>
        <taxon>Metazoa</taxon>
        <taxon>Ecdysozoa</taxon>
        <taxon>Nematoda</taxon>
        <taxon>Chromadorea</taxon>
        <taxon>Rhabditida</taxon>
        <taxon>Spirurina</taxon>
        <taxon>Ascaridomorpha</taxon>
        <taxon>Ascaridoidea</taxon>
        <taxon>Ascarididae</taxon>
        <taxon>Ascaris</taxon>
    </lineage>
</organism>
<proteinExistence type="predicted"/>